<name>A0A151MKE6_ALLMI</name>
<dbReference type="AlphaFoldDB" id="A0A151MKE6"/>
<evidence type="ECO:0000313" key="1">
    <source>
        <dbReference type="EMBL" id="KYO24996.1"/>
    </source>
</evidence>
<dbReference type="Proteomes" id="UP000050525">
    <property type="component" value="Unassembled WGS sequence"/>
</dbReference>
<sequence>MKSVPWLQDLVSWCAAHRTADKRRQPTSPGVLGQAGAITAESMYLTPSMSTFAKNTFLLRFLSAFFDCVSSKQIHISLVKPGGRFQIWLGSYCPRANPQKLLNLDVV</sequence>
<organism evidence="1 2">
    <name type="scientific">Alligator mississippiensis</name>
    <name type="common">American alligator</name>
    <dbReference type="NCBI Taxonomy" id="8496"/>
    <lineage>
        <taxon>Eukaryota</taxon>
        <taxon>Metazoa</taxon>
        <taxon>Chordata</taxon>
        <taxon>Craniata</taxon>
        <taxon>Vertebrata</taxon>
        <taxon>Euteleostomi</taxon>
        <taxon>Archelosauria</taxon>
        <taxon>Archosauria</taxon>
        <taxon>Crocodylia</taxon>
        <taxon>Alligatoridae</taxon>
        <taxon>Alligatorinae</taxon>
        <taxon>Alligator</taxon>
    </lineage>
</organism>
<evidence type="ECO:0000313" key="2">
    <source>
        <dbReference type="Proteomes" id="UP000050525"/>
    </source>
</evidence>
<accession>A0A151MKE6</accession>
<comment type="caution">
    <text evidence="1">The sequence shown here is derived from an EMBL/GenBank/DDBJ whole genome shotgun (WGS) entry which is preliminary data.</text>
</comment>
<protein>
    <submittedName>
        <fullName evidence="1">Uncharacterized protein</fullName>
    </submittedName>
</protein>
<gene>
    <name evidence="1" type="ORF">Y1Q_0023839</name>
</gene>
<proteinExistence type="predicted"/>
<dbReference type="EMBL" id="AKHW03005996">
    <property type="protein sequence ID" value="KYO24996.1"/>
    <property type="molecule type" value="Genomic_DNA"/>
</dbReference>
<reference evidence="1 2" key="1">
    <citation type="journal article" date="2012" name="Genome Biol.">
        <title>Sequencing three crocodilian genomes to illuminate the evolution of archosaurs and amniotes.</title>
        <authorList>
            <person name="St John J.A."/>
            <person name="Braun E.L."/>
            <person name="Isberg S.R."/>
            <person name="Miles L.G."/>
            <person name="Chong A.Y."/>
            <person name="Gongora J."/>
            <person name="Dalzell P."/>
            <person name="Moran C."/>
            <person name="Bed'hom B."/>
            <person name="Abzhanov A."/>
            <person name="Burgess S.C."/>
            <person name="Cooksey A.M."/>
            <person name="Castoe T.A."/>
            <person name="Crawford N.G."/>
            <person name="Densmore L.D."/>
            <person name="Drew J.C."/>
            <person name="Edwards S.V."/>
            <person name="Faircloth B.C."/>
            <person name="Fujita M.K."/>
            <person name="Greenwold M.J."/>
            <person name="Hoffmann F.G."/>
            <person name="Howard J.M."/>
            <person name="Iguchi T."/>
            <person name="Janes D.E."/>
            <person name="Khan S.Y."/>
            <person name="Kohno S."/>
            <person name="de Koning A.J."/>
            <person name="Lance S.L."/>
            <person name="McCarthy F.M."/>
            <person name="McCormack J.E."/>
            <person name="Merchant M.E."/>
            <person name="Peterson D.G."/>
            <person name="Pollock D.D."/>
            <person name="Pourmand N."/>
            <person name="Raney B.J."/>
            <person name="Roessler K.A."/>
            <person name="Sanford J.R."/>
            <person name="Sawyer R.H."/>
            <person name="Schmidt C.J."/>
            <person name="Triplett E.W."/>
            <person name="Tuberville T.D."/>
            <person name="Venegas-Anaya M."/>
            <person name="Howard J.T."/>
            <person name="Jarvis E.D."/>
            <person name="Guillette L.J.Jr."/>
            <person name="Glenn T.C."/>
            <person name="Green R.E."/>
            <person name="Ray D.A."/>
        </authorList>
    </citation>
    <scope>NUCLEOTIDE SEQUENCE [LARGE SCALE GENOMIC DNA]</scope>
    <source>
        <strain evidence="1">KSC_2009_1</strain>
    </source>
</reference>
<keyword evidence="2" id="KW-1185">Reference proteome</keyword>